<sequence length="59" mass="6794">SDYRLPHENVGRVSINTADAFQGNERELILFSAVQSNRDGDIRLTRDSRSVNEFRSVRE</sequence>
<feature type="non-terminal residue" evidence="2">
    <location>
        <position position="59"/>
    </location>
</feature>
<dbReference type="InterPro" id="IPR027417">
    <property type="entry name" value="P-loop_NTPase"/>
</dbReference>
<dbReference type="GeneID" id="9046251"/>
<dbReference type="OrthoDB" id="6513042at2759"/>
<gene>
    <name evidence="2" type="ORF">Pmar_PMAR021578</name>
</gene>
<feature type="non-terminal residue" evidence="2">
    <location>
        <position position="1"/>
    </location>
</feature>
<dbReference type="InParanoid" id="C5KJ56"/>
<proteinExistence type="predicted"/>
<keyword evidence="3" id="KW-1185">Reference proteome</keyword>
<evidence type="ECO:0000259" key="1">
    <source>
        <dbReference type="Pfam" id="PF13087"/>
    </source>
</evidence>
<dbReference type="Proteomes" id="UP000007800">
    <property type="component" value="Unassembled WGS sequence"/>
</dbReference>
<dbReference type="EMBL" id="GG673553">
    <property type="protein sequence ID" value="EER15487.1"/>
    <property type="molecule type" value="Genomic_DNA"/>
</dbReference>
<accession>C5KJ56</accession>
<name>C5KJ56_PERM5</name>
<dbReference type="AlphaFoldDB" id="C5KJ56"/>
<evidence type="ECO:0000313" key="3">
    <source>
        <dbReference type="Proteomes" id="UP000007800"/>
    </source>
</evidence>
<organism evidence="3">
    <name type="scientific">Perkinsus marinus (strain ATCC 50983 / TXsc)</name>
    <dbReference type="NCBI Taxonomy" id="423536"/>
    <lineage>
        <taxon>Eukaryota</taxon>
        <taxon>Sar</taxon>
        <taxon>Alveolata</taxon>
        <taxon>Perkinsozoa</taxon>
        <taxon>Perkinsea</taxon>
        <taxon>Perkinsida</taxon>
        <taxon>Perkinsidae</taxon>
        <taxon>Perkinsus</taxon>
    </lineage>
</organism>
<reference evidence="2 3" key="1">
    <citation type="submission" date="2008-07" db="EMBL/GenBank/DDBJ databases">
        <authorList>
            <person name="El-Sayed N."/>
            <person name="Caler E."/>
            <person name="Inman J."/>
            <person name="Amedeo P."/>
            <person name="Hass B."/>
            <person name="Wortman J."/>
        </authorList>
    </citation>
    <scope>NUCLEOTIDE SEQUENCE [LARGE SCALE GENOMIC DNA]</scope>
    <source>
        <strain evidence="3">ATCC 50983 / TXsc</strain>
    </source>
</reference>
<dbReference type="Pfam" id="PF13087">
    <property type="entry name" value="AAA_12"/>
    <property type="match status" value="1"/>
</dbReference>
<protein>
    <recommendedName>
        <fullName evidence="1">DNA2/NAM7 helicase-like C-terminal domain-containing protein</fullName>
    </recommendedName>
</protein>
<dbReference type="Gene3D" id="3.40.50.300">
    <property type="entry name" value="P-loop containing nucleotide triphosphate hydrolases"/>
    <property type="match status" value="1"/>
</dbReference>
<feature type="domain" description="DNA2/NAM7 helicase-like C-terminal" evidence="1">
    <location>
        <begin position="12"/>
        <end position="52"/>
    </location>
</feature>
<dbReference type="RefSeq" id="XP_002783691.1">
    <property type="nucleotide sequence ID" value="XM_002783645.1"/>
</dbReference>
<evidence type="ECO:0000313" key="2">
    <source>
        <dbReference type="EMBL" id="EER15487.1"/>
    </source>
</evidence>
<dbReference type="InterPro" id="IPR041679">
    <property type="entry name" value="DNA2/NAM7-like_C"/>
</dbReference>